<dbReference type="Pfam" id="PF02181">
    <property type="entry name" value="FH2"/>
    <property type="match status" value="1"/>
</dbReference>
<dbReference type="GO" id="GO:0030036">
    <property type="term" value="P:actin cytoskeleton organization"/>
    <property type="evidence" value="ECO:0007669"/>
    <property type="project" value="InterPro"/>
</dbReference>
<proteinExistence type="predicted"/>
<feature type="region of interest" description="Disordered" evidence="1">
    <location>
        <begin position="1020"/>
        <end position="1055"/>
    </location>
</feature>
<dbReference type="PANTHER" id="PTHR46345:SF8">
    <property type="entry name" value="FORMIN 3, ISOFORM B"/>
    <property type="match status" value="1"/>
</dbReference>
<dbReference type="InterPro" id="IPR016024">
    <property type="entry name" value="ARM-type_fold"/>
</dbReference>
<accession>A0A9W7BKY1</accession>
<feature type="domain" description="WW" evidence="2">
    <location>
        <begin position="8"/>
        <end position="41"/>
    </location>
</feature>
<dbReference type="GO" id="GO:0071203">
    <property type="term" value="C:WASH complex"/>
    <property type="evidence" value="ECO:0007669"/>
    <property type="project" value="InterPro"/>
</dbReference>
<comment type="caution">
    <text evidence="5">The sequence shown here is derived from an EMBL/GenBank/DDBJ whole genome shotgun (WGS) entry which is preliminary data.</text>
</comment>
<feature type="region of interest" description="Disordered" evidence="1">
    <location>
        <begin position="1161"/>
        <end position="1180"/>
    </location>
</feature>
<dbReference type="EMBL" id="BLQM01000492">
    <property type="protein sequence ID" value="GMH92316.1"/>
    <property type="molecule type" value="Genomic_DNA"/>
</dbReference>
<dbReference type="InterPro" id="IPR036020">
    <property type="entry name" value="WW_dom_sf"/>
</dbReference>
<dbReference type="Proteomes" id="UP001162640">
    <property type="component" value="Unassembled WGS sequence"/>
</dbReference>
<dbReference type="InterPro" id="IPR014768">
    <property type="entry name" value="GBD/FH3_dom"/>
</dbReference>
<feature type="compositionally biased region" description="Low complexity" evidence="1">
    <location>
        <begin position="46"/>
        <end position="61"/>
    </location>
</feature>
<dbReference type="SUPFAM" id="SSF51045">
    <property type="entry name" value="WW domain"/>
    <property type="match status" value="1"/>
</dbReference>
<name>A0A9W7BKY1_9STRA</name>
<dbReference type="SMART" id="SM00456">
    <property type="entry name" value="WW"/>
    <property type="match status" value="1"/>
</dbReference>
<feature type="region of interest" description="Disordered" evidence="1">
    <location>
        <begin position="1509"/>
        <end position="1542"/>
    </location>
</feature>
<dbReference type="GO" id="GO:0003779">
    <property type="term" value="F:actin binding"/>
    <property type="evidence" value="ECO:0007669"/>
    <property type="project" value="InterPro"/>
</dbReference>
<dbReference type="PANTHER" id="PTHR46345">
    <property type="entry name" value="INVERTED FORMIN-2"/>
    <property type="match status" value="1"/>
</dbReference>
<evidence type="ECO:0000259" key="4">
    <source>
        <dbReference type="PROSITE" id="PS51444"/>
    </source>
</evidence>
<dbReference type="InterPro" id="IPR019309">
    <property type="entry name" value="WASHC3"/>
</dbReference>
<dbReference type="SUPFAM" id="SSF48371">
    <property type="entry name" value="ARM repeat"/>
    <property type="match status" value="1"/>
</dbReference>
<feature type="compositionally biased region" description="Gly residues" evidence="1">
    <location>
        <begin position="1039"/>
        <end position="1055"/>
    </location>
</feature>
<dbReference type="Pfam" id="PF10152">
    <property type="entry name" value="CCDC53"/>
    <property type="match status" value="2"/>
</dbReference>
<dbReference type="InterPro" id="IPR015425">
    <property type="entry name" value="FH2_Formin"/>
</dbReference>
<feature type="compositionally biased region" description="Basic and acidic residues" evidence="1">
    <location>
        <begin position="62"/>
        <end position="71"/>
    </location>
</feature>
<dbReference type="SMART" id="SM01140">
    <property type="entry name" value="Drf_GBD"/>
    <property type="match status" value="1"/>
</dbReference>
<dbReference type="Pfam" id="PF06367">
    <property type="entry name" value="Drf_FH3"/>
    <property type="match status" value="1"/>
</dbReference>
<dbReference type="Pfam" id="PF06371">
    <property type="entry name" value="Drf_GBD"/>
    <property type="match status" value="1"/>
</dbReference>
<protein>
    <recommendedName>
        <fullName evidence="7">Formin-like protein</fullName>
    </recommendedName>
</protein>
<evidence type="ECO:0000313" key="5">
    <source>
        <dbReference type="EMBL" id="GMH92316.1"/>
    </source>
</evidence>
<dbReference type="InterPro" id="IPR011989">
    <property type="entry name" value="ARM-like"/>
</dbReference>
<organism evidence="5 6">
    <name type="scientific">Triparma laevis f. inornata</name>
    <dbReference type="NCBI Taxonomy" id="1714386"/>
    <lineage>
        <taxon>Eukaryota</taxon>
        <taxon>Sar</taxon>
        <taxon>Stramenopiles</taxon>
        <taxon>Ochrophyta</taxon>
        <taxon>Bolidophyceae</taxon>
        <taxon>Parmales</taxon>
        <taxon>Triparmaceae</taxon>
        <taxon>Triparma</taxon>
    </lineage>
</organism>
<evidence type="ECO:0000259" key="2">
    <source>
        <dbReference type="PROSITE" id="PS50020"/>
    </source>
</evidence>
<evidence type="ECO:0000256" key="1">
    <source>
        <dbReference type="SAM" id="MobiDB-lite"/>
    </source>
</evidence>
<dbReference type="InterPro" id="IPR010472">
    <property type="entry name" value="FH3_dom"/>
</dbReference>
<dbReference type="InterPro" id="IPR001202">
    <property type="entry name" value="WW_dom"/>
</dbReference>
<dbReference type="SMART" id="SM00498">
    <property type="entry name" value="FH2"/>
    <property type="match status" value="1"/>
</dbReference>
<feature type="region of interest" description="Disordered" evidence="1">
    <location>
        <begin position="881"/>
        <end position="902"/>
    </location>
</feature>
<dbReference type="InterPro" id="IPR010473">
    <property type="entry name" value="GTPase-bd"/>
</dbReference>
<feature type="compositionally biased region" description="Basic and acidic residues" evidence="1">
    <location>
        <begin position="104"/>
        <end position="123"/>
    </location>
</feature>
<gene>
    <name evidence="5" type="ORF">TL16_g12309</name>
</gene>
<sequence>MSEGEDGRDVGNGWFAYLTEEGDEYYYNEELDETLWELPPSISGGSEQTSEQAETSTQETSPTHDEQHSQEEVFAEEEQESSQEVQRTRTASRPELLRKQSSNVDKDDVVRPTDPERSRRLTVDEVNSMHAPTASLEPLPRLSSTINDPRLSLESIKQPSTPDLPTFAAAGNSDSENMPEDAVIEKMYVKVLESLMMPAATIQKLVEKETIEKKWKMIGMHGKQLADVNVQQLMMFNDKDKQMMDVLQSTNSTMKTPGHEVVNSLKLALRQPTKVWFDGFVNSKGVMILMESIKARLAHHPASAFDAVVLLEFLECFKFIMKDNHGMETVINTTGAIGTITMCLDFKWDRVALAVMEILSVTCFSSELGHSMVLDSLDRLFRRRMEKPFASIVAAISEKPMKVKVAAMTLINTLINHAAEIDDRLRIRNYMASLELFVVWEDVLTGAPKEEIKEEEDEVRMSTISTGLLDEEGRKADPFGRKIAPNLGVMAGPCFYCPLTLGAANQKAKIRPSIFGGAAPTKPEVIQYWYGLSDDSLQWYKYKGGTYTSTKPEGSLKLNDILDIRAETMNGDLKNFDPANTIWGLDIVCENKIMSLGLQSEEAKSRWFTALTVAWDYVRMKSTDWSDASQRSRAATCLDLNEYKDHQDMIEKQVEVFEAIYQADQQQTVMKSFLNIDSGNFREIADFVMQNLENDGMTDKLMDLFHQLILMPTAGIAGEEAWTLLLQSCKDIRGIKRSEKKEIQEGEHYKVQIRRRSDWKIDYSKMENLIKAQQEQNSATGRVSMLELLVQKNEAELKKLREQDITENSQFIVYKTQFENKVQGLKEEMNNLKDQAVKDAEANAKAEAEAKGKGNVEEFQKQIDEYKATVEKLKADLAMAASTPPAAPSPAAAPATAPAAPTKIKLKDHPKYAKYFKMTKMGLPVGAAVGRATQDGVDAVEIEGVLNRDPEEMIDDPNAAPAPAAAAAPAAPTKIKLKDHPKYAKYFKMTKMGLPVGAAVGRATQDGVDAAEIDGVLNRDPEEMIDDPDAAATSPPAPTGGGGGGPGLTGLMGGRGGGGRGAMLAGIGGRGGGGGRGTMLAGIGGRGGGAQTREKKASVTAEDIGLKAKPKVEPAKKLKSLFWSKVQPKTMAGTVWMVMQENQKIDFKDLENDFFDPAKARVKESESREQDEKKKKPEKPKAIILVDPKRNQNVSIALARFKASNEELKRKVIAFDPMLINSETIGKLQMMIPEEEEINTINDFDGDKNMLGKVEKFYLEMVKIPRLKMRLDCVSQTLQFDESYALLQKKMQKFTKATKELKDSKNFLEVLSMVMAIGNYMNGSTTRGQAHGFKLDVLGKLTNMKANDRKKGTLMNFLLKQIEKQRKTLLELPSELPSIEAAAVVSLNQMETDFKQLSLGVKKVRNEYNKYEALEVEEGTKPEDNAVASFKSKMEPFLLKSEEACTRFAEAMTDMKMKIIANMESFGDKIGGTDKFSPDKSQMFYQNLANFLKAFKQAKVENEQMRIQAEKEAKRAKEKAAKEKKKGGGEGGGAEEEKKCGPGKKDLFAAFKTAQAGNTDDIVNEFQARLAKRRTNNLDNLP</sequence>
<dbReference type="PROSITE" id="PS50020">
    <property type="entry name" value="WW_DOMAIN_2"/>
    <property type="match status" value="1"/>
</dbReference>
<feature type="domain" description="GBD/FH3" evidence="3">
    <location>
        <begin position="176"/>
        <end position="604"/>
    </location>
</feature>
<dbReference type="Gene3D" id="2.20.70.10">
    <property type="match status" value="1"/>
</dbReference>
<evidence type="ECO:0000259" key="3">
    <source>
        <dbReference type="PROSITE" id="PS51232"/>
    </source>
</evidence>
<dbReference type="Gene3D" id="1.25.10.10">
    <property type="entry name" value="Leucine-rich Repeat Variant"/>
    <property type="match status" value="1"/>
</dbReference>
<evidence type="ECO:0008006" key="7">
    <source>
        <dbReference type="Google" id="ProtNLM"/>
    </source>
</evidence>
<dbReference type="SUPFAM" id="SSF101447">
    <property type="entry name" value="Formin homology 2 domain (FH2 domain)"/>
    <property type="match status" value="1"/>
</dbReference>
<dbReference type="Gene3D" id="1.20.58.2220">
    <property type="entry name" value="Formin, FH2 domain"/>
    <property type="match status" value="1"/>
</dbReference>
<dbReference type="GO" id="GO:0031267">
    <property type="term" value="F:small GTPase binding"/>
    <property type="evidence" value="ECO:0007669"/>
    <property type="project" value="InterPro"/>
</dbReference>
<dbReference type="PROSITE" id="PS51444">
    <property type="entry name" value="FH2"/>
    <property type="match status" value="1"/>
</dbReference>
<reference evidence="6" key="1">
    <citation type="journal article" date="2023" name="Commun. Biol.">
        <title>Genome analysis of Parmales, the sister group of diatoms, reveals the evolutionary specialization of diatoms from phago-mixotrophs to photoautotrophs.</title>
        <authorList>
            <person name="Ban H."/>
            <person name="Sato S."/>
            <person name="Yoshikawa S."/>
            <person name="Yamada K."/>
            <person name="Nakamura Y."/>
            <person name="Ichinomiya M."/>
            <person name="Sato N."/>
            <person name="Blanc-Mathieu R."/>
            <person name="Endo H."/>
            <person name="Kuwata A."/>
            <person name="Ogata H."/>
        </authorList>
    </citation>
    <scope>NUCLEOTIDE SEQUENCE [LARGE SCALE GENOMIC DNA]</scope>
</reference>
<dbReference type="SUPFAM" id="SSF50729">
    <property type="entry name" value="PH domain-like"/>
    <property type="match status" value="1"/>
</dbReference>
<dbReference type="PROSITE" id="PS51232">
    <property type="entry name" value="GBD_FH3"/>
    <property type="match status" value="1"/>
</dbReference>
<evidence type="ECO:0000313" key="6">
    <source>
        <dbReference type="Proteomes" id="UP001162640"/>
    </source>
</evidence>
<feature type="compositionally biased region" description="Basic and acidic residues" evidence="1">
    <location>
        <begin position="1509"/>
        <end position="1521"/>
    </location>
</feature>
<feature type="domain" description="FH2" evidence="4">
    <location>
        <begin position="1108"/>
        <end position="1521"/>
    </location>
</feature>
<dbReference type="InterPro" id="IPR042201">
    <property type="entry name" value="FH2_Formin_sf"/>
</dbReference>
<feature type="region of interest" description="Disordered" evidence="1">
    <location>
        <begin position="28"/>
        <end position="177"/>
    </location>
</feature>
<dbReference type="CDD" id="cd00201">
    <property type="entry name" value="WW"/>
    <property type="match status" value="1"/>
</dbReference>